<evidence type="ECO:0000256" key="4">
    <source>
        <dbReference type="RuleBase" id="RU000481"/>
    </source>
</evidence>
<dbReference type="GO" id="GO:0008483">
    <property type="term" value="F:transaminase activity"/>
    <property type="evidence" value="ECO:0007669"/>
    <property type="project" value="UniProtKB-KW"/>
</dbReference>
<dbReference type="OrthoDB" id="9813612at2"/>
<keyword evidence="7" id="KW-1185">Reference proteome</keyword>
<dbReference type="InterPro" id="IPR015422">
    <property type="entry name" value="PyrdxlP-dep_Trfase_small"/>
</dbReference>
<feature type="domain" description="Aminotransferase class I/classII large" evidence="5">
    <location>
        <begin position="36"/>
        <end position="387"/>
    </location>
</feature>
<evidence type="ECO:0000256" key="3">
    <source>
        <dbReference type="ARBA" id="ARBA00022679"/>
    </source>
</evidence>
<dbReference type="InterPro" id="IPR050881">
    <property type="entry name" value="LL-DAP_aminotransferase"/>
</dbReference>
<dbReference type="AlphaFoldDB" id="A0A0U5C4S4"/>
<protein>
    <recommendedName>
        <fullName evidence="4">Aminotransferase</fullName>
        <ecNumber evidence="4">2.6.1.-</ecNumber>
    </recommendedName>
</protein>
<gene>
    <name evidence="6" type="primary">dapL_1</name>
    <name evidence="6" type="ORF">CB4_00898</name>
</gene>
<accession>A0A0U5C4S4</accession>
<name>A0A0U5C4S4_9BACL</name>
<dbReference type="PROSITE" id="PS00105">
    <property type="entry name" value="AA_TRANSFER_CLASS_1"/>
    <property type="match status" value="1"/>
</dbReference>
<comment type="cofactor">
    <cofactor evidence="1 4">
        <name>pyridoxal 5'-phosphate</name>
        <dbReference type="ChEBI" id="CHEBI:597326"/>
    </cofactor>
</comment>
<reference evidence="6 7" key="1">
    <citation type="submission" date="2015-12" db="EMBL/GenBank/DDBJ databases">
        <title>Genome sequence of Aneurinibacillus soli.</title>
        <authorList>
            <person name="Lee J.S."/>
            <person name="Lee K.C."/>
            <person name="Kim K.K."/>
            <person name="Lee B.W."/>
        </authorList>
    </citation>
    <scope>NUCLEOTIDE SEQUENCE [LARGE SCALE GENOMIC DNA]</scope>
    <source>
        <strain evidence="6 7">CB4</strain>
    </source>
</reference>
<evidence type="ECO:0000259" key="5">
    <source>
        <dbReference type="Pfam" id="PF00155"/>
    </source>
</evidence>
<evidence type="ECO:0000313" key="6">
    <source>
        <dbReference type="EMBL" id="BAU26755.1"/>
    </source>
</evidence>
<evidence type="ECO:0000256" key="2">
    <source>
        <dbReference type="ARBA" id="ARBA00022576"/>
    </source>
</evidence>
<dbReference type="Gene3D" id="3.40.640.10">
    <property type="entry name" value="Type I PLP-dependent aspartate aminotransferase-like (Major domain)"/>
    <property type="match status" value="1"/>
</dbReference>
<organism evidence="6 7">
    <name type="scientific">Aneurinibacillus soli</name>
    <dbReference type="NCBI Taxonomy" id="1500254"/>
    <lineage>
        <taxon>Bacteria</taxon>
        <taxon>Bacillati</taxon>
        <taxon>Bacillota</taxon>
        <taxon>Bacilli</taxon>
        <taxon>Bacillales</taxon>
        <taxon>Paenibacillaceae</taxon>
        <taxon>Aneurinibacillus group</taxon>
        <taxon>Aneurinibacillus</taxon>
    </lineage>
</organism>
<dbReference type="PANTHER" id="PTHR42832:SF3">
    <property type="entry name" value="L-GLUTAMINE--4-(METHYLSULFANYL)-2-OXOBUTANOATE AMINOTRANSFERASE"/>
    <property type="match status" value="1"/>
</dbReference>
<dbReference type="Proteomes" id="UP000217696">
    <property type="component" value="Chromosome"/>
</dbReference>
<dbReference type="EMBL" id="AP017312">
    <property type="protein sequence ID" value="BAU26755.1"/>
    <property type="molecule type" value="Genomic_DNA"/>
</dbReference>
<dbReference type="RefSeq" id="WP_096463769.1">
    <property type="nucleotide sequence ID" value="NZ_AP017312.1"/>
</dbReference>
<dbReference type="Pfam" id="PF00155">
    <property type="entry name" value="Aminotran_1_2"/>
    <property type="match status" value="1"/>
</dbReference>
<evidence type="ECO:0000313" key="7">
    <source>
        <dbReference type="Proteomes" id="UP000217696"/>
    </source>
</evidence>
<keyword evidence="2 4" id="KW-0032">Aminotransferase</keyword>
<dbReference type="InterPro" id="IPR004839">
    <property type="entry name" value="Aminotransferase_I/II_large"/>
</dbReference>
<dbReference type="EC" id="2.6.1.-" evidence="4"/>
<sequence>MTEQWIQPSSRLAGLSSAIFTEMNRRKRAVEASGTHVIDLGIGSPDHPPAPFIMDALARAVQNPANYGYPTSEGSLRFRTTAAKWYKHRFDVELDPEHEVLSLMGSQDGLAHLAQGFIDHGDVVLVPDPGYPIYFASVSLAGGEIYPLPLKEENGFLPDYTQIPAEIRRRAKLMVLNYPNNPIAAVADREFFVKTVAFARENNIIVAHDQAYSELAFDGYRPPSFLETAGAKDVGVEFNSLSKSFNMAGCRVGYIVGNREVIRPLAVIKSNIDYGIFLAVQEAAIVAMEHDIEHPGDNGNAARYRERRDTLLDGLAEAGWSIPKPKATMFVWARVPQGWTSETFAFTLLEKTGVVVIPGSAFGEQGEGYVRIALVQPPDVLRDVVQRVKESGIFSQ</sequence>
<dbReference type="PANTHER" id="PTHR42832">
    <property type="entry name" value="AMINO ACID AMINOTRANSFERASE"/>
    <property type="match status" value="1"/>
</dbReference>
<comment type="similarity">
    <text evidence="4">Belongs to the class-I pyridoxal-phosphate-dependent aminotransferase family.</text>
</comment>
<keyword evidence="3 4" id="KW-0808">Transferase</keyword>
<dbReference type="InterPro" id="IPR015424">
    <property type="entry name" value="PyrdxlP-dep_Trfase"/>
</dbReference>
<dbReference type="InterPro" id="IPR004838">
    <property type="entry name" value="NHTrfase_class1_PyrdxlP-BS"/>
</dbReference>
<dbReference type="InterPro" id="IPR015421">
    <property type="entry name" value="PyrdxlP-dep_Trfase_major"/>
</dbReference>
<dbReference type="GO" id="GO:0030170">
    <property type="term" value="F:pyridoxal phosphate binding"/>
    <property type="evidence" value="ECO:0007669"/>
    <property type="project" value="InterPro"/>
</dbReference>
<dbReference type="CDD" id="cd00609">
    <property type="entry name" value="AAT_like"/>
    <property type="match status" value="1"/>
</dbReference>
<dbReference type="NCBIfam" id="NF006756">
    <property type="entry name" value="PRK09276.1"/>
    <property type="match status" value="1"/>
</dbReference>
<dbReference type="Gene3D" id="3.90.1150.10">
    <property type="entry name" value="Aspartate Aminotransferase, domain 1"/>
    <property type="match status" value="1"/>
</dbReference>
<dbReference type="KEGG" id="asoc:CB4_00898"/>
<dbReference type="SUPFAM" id="SSF53383">
    <property type="entry name" value="PLP-dependent transferases"/>
    <property type="match status" value="1"/>
</dbReference>
<proteinExistence type="inferred from homology"/>
<evidence type="ECO:0000256" key="1">
    <source>
        <dbReference type="ARBA" id="ARBA00001933"/>
    </source>
</evidence>